<comment type="caution">
    <text evidence="2">The sequence shown here is derived from an EMBL/GenBank/DDBJ whole genome shotgun (WGS) entry which is preliminary data.</text>
</comment>
<dbReference type="GeneID" id="94430893"/>
<keyword evidence="3" id="KW-1185">Reference proteome</keyword>
<accession>A0A2C6KPU7</accession>
<evidence type="ECO:0000313" key="2">
    <source>
        <dbReference type="EMBL" id="PHJ18638.1"/>
    </source>
</evidence>
<reference evidence="2 3" key="1">
    <citation type="journal article" date="2017" name="Int. J. Parasitol.">
        <title>The genome of the protozoan parasite Cystoisospora suis and a reverse vaccinology approach to identify vaccine candidates.</title>
        <authorList>
            <person name="Palmieri N."/>
            <person name="Shrestha A."/>
            <person name="Ruttkowski B."/>
            <person name="Beck T."/>
            <person name="Vogl C."/>
            <person name="Tomley F."/>
            <person name="Blake D.P."/>
            <person name="Joachim A."/>
        </authorList>
    </citation>
    <scope>NUCLEOTIDE SEQUENCE [LARGE SCALE GENOMIC DNA]</scope>
    <source>
        <strain evidence="2 3">Wien I</strain>
    </source>
</reference>
<evidence type="ECO:0008006" key="4">
    <source>
        <dbReference type="Google" id="ProtNLM"/>
    </source>
</evidence>
<dbReference type="EMBL" id="MIGC01003984">
    <property type="protein sequence ID" value="PHJ18638.1"/>
    <property type="molecule type" value="Genomic_DNA"/>
</dbReference>
<evidence type="ECO:0000313" key="3">
    <source>
        <dbReference type="Proteomes" id="UP000221165"/>
    </source>
</evidence>
<keyword evidence="1" id="KW-0812">Transmembrane</keyword>
<organism evidence="2 3">
    <name type="scientific">Cystoisospora suis</name>
    <dbReference type="NCBI Taxonomy" id="483139"/>
    <lineage>
        <taxon>Eukaryota</taxon>
        <taxon>Sar</taxon>
        <taxon>Alveolata</taxon>
        <taxon>Apicomplexa</taxon>
        <taxon>Conoidasida</taxon>
        <taxon>Coccidia</taxon>
        <taxon>Eucoccidiorida</taxon>
        <taxon>Eimeriorina</taxon>
        <taxon>Sarcocystidae</taxon>
        <taxon>Cystoisospora</taxon>
    </lineage>
</organism>
<keyword evidence="1" id="KW-0472">Membrane</keyword>
<dbReference type="VEuPathDB" id="ToxoDB:CSUI_007537"/>
<proteinExistence type="predicted"/>
<sequence length="38" mass="4012">MCVVTGIVVCAMSEDGVQSVCVLFMGCAWFTGIGVVLW</sequence>
<name>A0A2C6KPU7_9APIC</name>
<dbReference type="AlphaFoldDB" id="A0A2C6KPU7"/>
<evidence type="ECO:0000256" key="1">
    <source>
        <dbReference type="SAM" id="Phobius"/>
    </source>
</evidence>
<keyword evidence="1" id="KW-1133">Transmembrane helix</keyword>
<dbReference type="RefSeq" id="XP_067920344.1">
    <property type="nucleotide sequence ID" value="XM_068067682.1"/>
</dbReference>
<dbReference type="Proteomes" id="UP000221165">
    <property type="component" value="Unassembled WGS sequence"/>
</dbReference>
<feature type="transmembrane region" description="Helical" evidence="1">
    <location>
        <begin position="16"/>
        <end position="37"/>
    </location>
</feature>
<protein>
    <recommendedName>
        <fullName evidence="4">Transmembrane protein</fullName>
    </recommendedName>
</protein>
<gene>
    <name evidence="2" type="ORF">CSUI_007537</name>
</gene>